<comment type="caution">
    <text evidence="2">The sequence shown here is derived from an EMBL/GenBank/DDBJ whole genome shotgun (WGS) entry which is preliminary data.</text>
</comment>
<sequence length="279" mass="31221">MEEKLDTSEVMNFNNLNSENKVVIDSNEEIWNKETYNAWVNRFGTPEEAAERISKNPEGLLSILHSKFGDVRGKKIMNLMGSNGNKAVALALLGAQVTVVDFSEGNKSYALDLAKAAGVKIEYIVSDVLKLPKEQLSSNYDIVFAEMGILHYFTDLAPFMNVIYELIDKKGIALIRDFHPISTKLISSRGSTAKVRKHKVTGDYFDTSLEEKDVSYHKYSENDEPKKVFLRRWTLGEIVTSVAASGLVIKSLEEEPNLSSEVFDKGIPKTFTIVAEKSL</sequence>
<accession>A0A6V8SLV9</accession>
<dbReference type="EMBL" id="BLZR01000001">
    <property type="protein sequence ID" value="GFP77731.1"/>
    <property type="molecule type" value="Genomic_DNA"/>
</dbReference>
<gene>
    <name evidence="2" type="ORF">bsdtw1_03902</name>
</gene>
<proteinExistence type="predicted"/>
<reference evidence="2 3" key="1">
    <citation type="submission" date="2020-07" db="EMBL/GenBank/DDBJ databases">
        <title>A new beta-1,3-glucan-decomposing anaerobic bacterium isolated from anoxic soil subjected to biological soil disinfestation.</title>
        <authorList>
            <person name="Ueki A."/>
            <person name="Tonouchi A."/>
        </authorList>
    </citation>
    <scope>NUCLEOTIDE SEQUENCE [LARGE SCALE GENOMIC DNA]</scope>
    <source>
        <strain evidence="2 3">TW1</strain>
    </source>
</reference>
<dbReference type="SUPFAM" id="SSF53335">
    <property type="entry name" value="S-adenosyl-L-methionine-dependent methyltransferases"/>
    <property type="match status" value="1"/>
</dbReference>
<dbReference type="InterPro" id="IPR041698">
    <property type="entry name" value="Methyltransf_25"/>
</dbReference>
<protein>
    <recommendedName>
        <fullName evidence="1">Methyltransferase domain-containing protein</fullName>
    </recommendedName>
</protein>
<organism evidence="2 3">
    <name type="scientific">Clostridium fungisolvens</name>
    <dbReference type="NCBI Taxonomy" id="1604897"/>
    <lineage>
        <taxon>Bacteria</taxon>
        <taxon>Bacillati</taxon>
        <taxon>Bacillota</taxon>
        <taxon>Clostridia</taxon>
        <taxon>Eubacteriales</taxon>
        <taxon>Clostridiaceae</taxon>
        <taxon>Clostridium</taxon>
    </lineage>
</organism>
<feature type="domain" description="Methyltransferase" evidence="1">
    <location>
        <begin position="82"/>
        <end position="171"/>
    </location>
</feature>
<dbReference type="CDD" id="cd02440">
    <property type="entry name" value="AdoMet_MTases"/>
    <property type="match status" value="1"/>
</dbReference>
<evidence type="ECO:0000313" key="3">
    <source>
        <dbReference type="Proteomes" id="UP000580568"/>
    </source>
</evidence>
<dbReference type="InterPro" id="IPR029063">
    <property type="entry name" value="SAM-dependent_MTases_sf"/>
</dbReference>
<evidence type="ECO:0000259" key="1">
    <source>
        <dbReference type="Pfam" id="PF13649"/>
    </source>
</evidence>
<name>A0A6V8SLV9_9CLOT</name>
<dbReference type="Proteomes" id="UP000580568">
    <property type="component" value="Unassembled WGS sequence"/>
</dbReference>
<dbReference type="Pfam" id="PF13649">
    <property type="entry name" value="Methyltransf_25"/>
    <property type="match status" value="1"/>
</dbReference>
<evidence type="ECO:0000313" key="2">
    <source>
        <dbReference type="EMBL" id="GFP77731.1"/>
    </source>
</evidence>
<dbReference type="AlphaFoldDB" id="A0A6V8SLV9"/>
<keyword evidence="3" id="KW-1185">Reference proteome</keyword>
<dbReference type="Gene3D" id="3.40.50.150">
    <property type="entry name" value="Vaccinia Virus protein VP39"/>
    <property type="match status" value="1"/>
</dbReference>